<reference evidence="1 2" key="1">
    <citation type="journal article" date="2010" name="J. Bacteriol.">
        <title>Complete Genome Sequence of Cronobacter turicensis LMG 23827, a foodborne pathogen causing deaths in neonates.</title>
        <authorList>
            <person name="Stephan R."/>
            <person name="Lehner A."/>
            <person name="Tischler P."/>
            <person name="Rattei T."/>
        </authorList>
    </citation>
    <scope>NUCLEOTIDE SEQUENCE [LARGE SCALE GENOMIC DNA]</scope>
    <source>
        <strain evidence="2">DSM 18703 / CCUG 55852 / LMG 23827 / z3032</strain>
    </source>
</reference>
<dbReference type="EMBL" id="FN543093">
    <property type="protein sequence ID" value="CBA32374.1"/>
    <property type="molecule type" value="Genomic_DNA"/>
</dbReference>
<name>C9XWN6_CROTZ</name>
<sequence>MHYLCCETSHKLLQNYDNRKQMRIASRLFFVLCAFIFD</sequence>
<gene>
    <name evidence="1" type="ordered locus">Ctu_28830</name>
</gene>
<protein>
    <submittedName>
        <fullName evidence="1">Uncharacterized protein</fullName>
    </submittedName>
</protein>
<evidence type="ECO:0000313" key="2">
    <source>
        <dbReference type="Proteomes" id="UP000002069"/>
    </source>
</evidence>
<proteinExistence type="predicted"/>
<dbReference type="AlphaFoldDB" id="C9XWN6"/>
<dbReference type="HOGENOM" id="CLU_3327007_0_0_6"/>
<dbReference type="KEGG" id="ctu:CTU_28830"/>
<evidence type="ECO:0000313" key="1">
    <source>
        <dbReference type="EMBL" id="CBA32374.1"/>
    </source>
</evidence>
<dbReference type="Proteomes" id="UP000002069">
    <property type="component" value="Chromosome"/>
</dbReference>
<reference evidence="2" key="2">
    <citation type="journal article" date="2011" name="J. Bacteriol.">
        <title>Complete genome sequence of Cronobacter turicensis LMG 23827, a food-borne pathogen causing deaths in neonates.</title>
        <authorList>
            <person name="Stephan R."/>
            <person name="Lehner A."/>
            <person name="Tischler P."/>
            <person name="Rattei T."/>
        </authorList>
    </citation>
    <scope>NUCLEOTIDE SEQUENCE [LARGE SCALE GENOMIC DNA]</scope>
    <source>
        <strain evidence="2">DSM 18703 / CCUG 55852 / LMG 23827 / z3032</strain>
    </source>
</reference>
<organism evidence="1 2">
    <name type="scientific">Cronobacter turicensis (strain DSM 18703 / CCUG 55852 / LMG 23827 / z3032)</name>
    <dbReference type="NCBI Taxonomy" id="693216"/>
    <lineage>
        <taxon>Bacteria</taxon>
        <taxon>Pseudomonadati</taxon>
        <taxon>Pseudomonadota</taxon>
        <taxon>Gammaproteobacteria</taxon>
        <taxon>Enterobacterales</taxon>
        <taxon>Enterobacteriaceae</taxon>
        <taxon>Cronobacter</taxon>
    </lineage>
</organism>
<keyword evidence="2" id="KW-1185">Reference proteome</keyword>
<accession>C9XWN6</accession>